<dbReference type="EMBL" id="QGKX02000004">
    <property type="protein sequence ID" value="KAF3599610.1"/>
    <property type="molecule type" value="Genomic_DNA"/>
</dbReference>
<accession>A0A8S9SHR0</accession>
<proteinExistence type="predicted"/>
<evidence type="ECO:0000313" key="1">
    <source>
        <dbReference type="EMBL" id="KAF3599610.1"/>
    </source>
</evidence>
<gene>
    <name evidence="1" type="ORF">F2Q69_00036311</name>
</gene>
<name>A0A8S9SHR0_BRACR</name>
<dbReference type="Proteomes" id="UP000712600">
    <property type="component" value="Unassembled WGS sequence"/>
</dbReference>
<comment type="caution">
    <text evidence="1">The sequence shown here is derived from an EMBL/GenBank/DDBJ whole genome shotgun (WGS) entry which is preliminary data.</text>
</comment>
<organism evidence="1 2">
    <name type="scientific">Brassica cretica</name>
    <name type="common">Mustard</name>
    <dbReference type="NCBI Taxonomy" id="69181"/>
    <lineage>
        <taxon>Eukaryota</taxon>
        <taxon>Viridiplantae</taxon>
        <taxon>Streptophyta</taxon>
        <taxon>Embryophyta</taxon>
        <taxon>Tracheophyta</taxon>
        <taxon>Spermatophyta</taxon>
        <taxon>Magnoliopsida</taxon>
        <taxon>eudicotyledons</taxon>
        <taxon>Gunneridae</taxon>
        <taxon>Pentapetalae</taxon>
        <taxon>rosids</taxon>
        <taxon>malvids</taxon>
        <taxon>Brassicales</taxon>
        <taxon>Brassicaceae</taxon>
        <taxon>Brassiceae</taxon>
        <taxon>Brassica</taxon>
    </lineage>
</organism>
<reference evidence="1" key="1">
    <citation type="submission" date="2019-12" db="EMBL/GenBank/DDBJ databases">
        <title>Genome sequencing and annotation of Brassica cretica.</title>
        <authorList>
            <person name="Studholme D.J."/>
            <person name="Sarris P."/>
        </authorList>
    </citation>
    <scope>NUCLEOTIDE SEQUENCE</scope>
    <source>
        <strain evidence="1">PFS-109/04</strain>
        <tissue evidence="1">Leaf</tissue>
    </source>
</reference>
<protein>
    <recommendedName>
        <fullName evidence="3">Replication factor A C-terminal domain-containing protein</fullName>
    </recommendedName>
</protein>
<dbReference type="InterPro" id="IPR012340">
    <property type="entry name" value="NA-bd_OB-fold"/>
</dbReference>
<evidence type="ECO:0000313" key="2">
    <source>
        <dbReference type="Proteomes" id="UP000712600"/>
    </source>
</evidence>
<dbReference type="Gene3D" id="2.40.50.140">
    <property type="entry name" value="Nucleic acid-binding proteins"/>
    <property type="match status" value="1"/>
</dbReference>
<evidence type="ECO:0008006" key="3">
    <source>
        <dbReference type="Google" id="ProtNLM"/>
    </source>
</evidence>
<dbReference type="AlphaFoldDB" id="A0A8S9SHR0"/>
<sequence length="186" mass="20325">MATTDYVLRYSSRYIACSDCKTKATRGPSLMYPKCGNVNYLAKISVYDNNDQSLPFLVMQDVSRLVTIATLRRCLSPKALINTIGQTHKFSVMVSEYSLTGNTQTTIATKAAATTCYVAASTRLRNVCGKYFSDCNEAQTSKSGSCNLKAQRLWTASEFLVTPASTPNVRSSLATSEVALQRPNSV</sequence>